<dbReference type="EMBL" id="SOJN01000027">
    <property type="protein sequence ID" value="TET47242.1"/>
    <property type="molecule type" value="Genomic_DNA"/>
</dbReference>
<name>A0A523UXH4_UNCT6</name>
<evidence type="ECO:0000256" key="6">
    <source>
        <dbReference type="ARBA" id="ARBA00023002"/>
    </source>
</evidence>
<keyword evidence="6" id="KW-0560">Oxidoreductase</keyword>
<dbReference type="PANTHER" id="PTHR43498:SF1">
    <property type="entry name" value="COB--COM HETERODISULFIDE REDUCTASE IRON-SULFUR SUBUNIT A"/>
    <property type="match status" value="1"/>
</dbReference>
<evidence type="ECO:0000256" key="8">
    <source>
        <dbReference type="ARBA" id="ARBA00023014"/>
    </source>
</evidence>
<evidence type="ECO:0000313" key="11">
    <source>
        <dbReference type="EMBL" id="TET47242.1"/>
    </source>
</evidence>
<dbReference type="InterPro" id="IPR003813">
    <property type="entry name" value="MvhD/FlpD"/>
</dbReference>
<feature type="domain" description="4Fe-4S ferredoxin-type" evidence="10">
    <location>
        <begin position="527"/>
        <end position="556"/>
    </location>
</feature>
<protein>
    <submittedName>
        <fullName evidence="11">Hydrogenase iron-sulfur subunit</fullName>
    </submittedName>
</protein>
<keyword evidence="3" id="KW-0004">4Fe-4S</keyword>
<dbReference type="Proteomes" id="UP000315525">
    <property type="component" value="Unassembled WGS sequence"/>
</dbReference>
<dbReference type="PANTHER" id="PTHR43498">
    <property type="entry name" value="FERREDOXIN:COB-COM HETERODISULFIDE REDUCTASE SUBUNIT A"/>
    <property type="match status" value="1"/>
</dbReference>
<keyword evidence="5" id="KW-0274">FAD</keyword>
<dbReference type="AlphaFoldDB" id="A0A523UXH4"/>
<dbReference type="GO" id="GO:0016491">
    <property type="term" value="F:oxidoreductase activity"/>
    <property type="evidence" value="ECO:0007669"/>
    <property type="project" value="UniProtKB-KW"/>
</dbReference>
<dbReference type="InterPro" id="IPR017900">
    <property type="entry name" value="4Fe4S_Fe_S_CS"/>
</dbReference>
<feature type="region of interest" description="Disordered" evidence="9">
    <location>
        <begin position="704"/>
        <end position="729"/>
    </location>
</feature>
<feature type="domain" description="4Fe-4S ferredoxin-type" evidence="10">
    <location>
        <begin position="493"/>
        <end position="522"/>
    </location>
</feature>
<dbReference type="Pfam" id="PF07992">
    <property type="entry name" value="Pyr_redox_2"/>
    <property type="match status" value="1"/>
</dbReference>
<accession>A0A523UXH4</accession>
<dbReference type="GO" id="GO:0051539">
    <property type="term" value="F:4 iron, 4 sulfur cluster binding"/>
    <property type="evidence" value="ECO:0007669"/>
    <property type="project" value="UniProtKB-KW"/>
</dbReference>
<dbReference type="SUPFAM" id="SSF54862">
    <property type="entry name" value="4Fe-4S ferredoxins"/>
    <property type="match status" value="1"/>
</dbReference>
<dbReference type="PROSITE" id="PS51379">
    <property type="entry name" value="4FE4S_FER_2"/>
    <property type="match status" value="2"/>
</dbReference>
<reference evidence="11 12" key="1">
    <citation type="submission" date="2019-03" db="EMBL/GenBank/DDBJ databases">
        <title>Metabolic potential of uncultured bacteria and archaea associated with petroleum seepage in deep-sea sediments.</title>
        <authorList>
            <person name="Dong X."/>
            <person name="Hubert C."/>
        </authorList>
    </citation>
    <scope>NUCLEOTIDE SEQUENCE [LARGE SCALE GENOMIC DNA]</scope>
    <source>
        <strain evidence="11">E44_bin18</strain>
    </source>
</reference>
<comment type="cofactor">
    <cofactor evidence="1">
        <name>FAD</name>
        <dbReference type="ChEBI" id="CHEBI:57692"/>
    </cofactor>
</comment>
<dbReference type="InterPro" id="IPR036188">
    <property type="entry name" value="FAD/NAD-bd_sf"/>
</dbReference>
<dbReference type="SUPFAM" id="SSF51905">
    <property type="entry name" value="FAD/NAD(P)-binding domain"/>
    <property type="match status" value="1"/>
</dbReference>
<dbReference type="PROSITE" id="PS00198">
    <property type="entry name" value="4FE4S_FER_1"/>
    <property type="match status" value="2"/>
</dbReference>
<dbReference type="Pfam" id="PF02662">
    <property type="entry name" value="FlpD"/>
    <property type="match status" value="1"/>
</dbReference>
<dbReference type="InterPro" id="IPR017896">
    <property type="entry name" value="4Fe4S_Fe-S-bd"/>
</dbReference>
<dbReference type="Gene3D" id="3.50.50.60">
    <property type="entry name" value="FAD/NAD(P)-binding domain"/>
    <property type="match status" value="3"/>
</dbReference>
<keyword evidence="4" id="KW-0479">Metal-binding</keyword>
<comment type="caution">
    <text evidence="11">The sequence shown here is derived from an EMBL/GenBank/DDBJ whole genome shotgun (WGS) entry which is preliminary data.</text>
</comment>
<comment type="similarity">
    <text evidence="2">Belongs to the HdrA family.</text>
</comment>
<gene>
    <name evidence="11" type="ORF">E3J62_02050</name>
</gene>
<dbReference type="InterPro" id="IPR039650">
    <property type="entry name" value="HdrA-like"/>
</dbReference>
<organism evidence="11 12">
    <name type="scientific">candidate division TA06 bacterium</name>
    <dbReference type="NCBI Taxonomy" id="2250710"/>
    <lineage>
        <taxon>Bacteria</taxon>
        <taxon>Bacteria division TA06</taxon>
    </lineage>
</organism>
<evidence type="ECO:0000256" key="7">
    <source>
        <dbReference type="ARBA" id="ARBA00023004"/>
    </source>
</evidence>
<keyword evidence="5" id="KW-0285">Flavoprotein</keyword>
<evidence type="ECO:0000313" key="12">
    <source>
        <dbReference type="Proteomes" id="UP000315525"/>
    </source>
</evidence>
<proteinExistence type="inferred from homology"/>
<sequence>MELGRRIGVFVCHCGNNIAGVVDVPGIAEYASTLLHVVHTETNIYACSEEGIARIKRTIIEHTLDRVVVAACTPRTHEPLFKEVCKEAGINKHLFELVNIREHCSWIHMKEPDRATAKARELVRMGVAKVANLTAEADIEAPVFPSTLVIGGGVSGMSAALNLANQGIEVHLVEREKKLGGLLNQIDTIYPADEKSSQLIGRLKRSVKENPNISVHLGKIIKNVEGSVGDFQIRLESTRKQSGKEEFKVGTIVVATGAREFKPEGMFGYGRLRNVVTELELEEILKNKKKNGTDLSKLRDFVFVNCVGARVKEREYCGRFCCMTSMKNAMRLKSMSPDASVTILERDVMACGIATEELYKKAKEAGIRFVRYGPEKMPKVSGNQKAKVVRVDTPVTGGRMSIPADMVVLTTPLVPRDDSKTLSRILKVPLGSDGFFLEAHVKLRPVEFSNDGIYVCGSARYPVNVGDAISQGYAAAAKAATPIRQKKVFVEPIVAYCNEMECTGCGNCEAVCPFDAVRLELDSSGRSVARVTEVKCKGCGCCVAACPGGVMQQRNWGDWQLHPPLNAIETRPEPDEPKILVLACNWCSYAGTDLAGVSRYQIPSNIRVVRVMCSSRIKPEFIVRALSNGIDGVMVLGCHPGECHYVNANFYTRRRMVLLRRLLELTGIDPERFKLDWVSASEGRRYSSLVTDFTEKLRELGTKRKRDVRDRKSKLENRKRNRATPSERP</sequence>
<evidence type="ECO:0000256" key="2">
    <source>
        <dbReference type="ARBA" id="ARBA00006561"/>
    </source>
</evidence>
<evidence type="ECO:0000256" key="5">
    <source>
        <dbReference type="ARBA" id="ARBA00022827"/>
    </source>
</evidence>
<evidence type="ECO:0000256" key="3">
    <source>
        <dbReference type="ARBA" id="ARBA00022485"/>
    </source>
</evidence>
<evidence type="ECO:0000259" key="10">
    <source>
        <dbReference type="PROSITE" id="PS51379"/>
    </source>
</evidence>
<keyword evidence="8" id="KW-0411">Iron-sulfur</keyword>
<dbReference type="InterPro" id="IPR023753">
    <property type="entry name" value="FAD/NAD-binding_dom"/>
</dbReference>
<evidence type="ECO:0000256" key="1">
    <source>
        <dbReference type="ARBA" id="ARBA00001974"/>
    </source>
</evidence>
<dbReference type="Gene3D" id="3.30.70.20">
    <property type="match status" value="1"/>
</dbReference>
<dbReference type="GO" id="GO:0046872">
    <property type="term" value="F:metal ion binding"/>
    <property type="evidence" value="ECO:0007669"/>
    <property type="project" value="UniProtKB-KW"/>
</dbReference>
<feature type="compositionally biased region" description="Basic and acidic residues" evidence="9">
    <location>
        <begin position="704"/>
        <end position="718"/>
    </location>
</feature>
<evidence type="ECO:0000256" key="4">
    <source>
        <dbReference type="ARBA" id="ARBA00022723"/>
    </source>
</evidence>
<dbReference type="Pfam" id="PF12838">
    <property type="entry name" value="Fer4_7"/>
    <property type="match status" value="1"/>
</dbReference>
<keyword evidence="7" id="KW-0408">Iron</keyword>
<evidence type="ECO:0000256" key="9">
    <source>
        <dbReference type="SAM" id="MobiDB-lite"/>
    </source>
</evidence>